<organism evidence="4 5">
    <name type="scientific">Cyclobacterium xiamenense</name>
    <dbReference type="NCBI Taxonomy" id="1297121"/>
    <lineage>
        <taxon>Bacteria</taxon>
        <taxon>Pseudomonadati</taxon>
        <taxon>Bacteroidota</taxon>
        <taxon>Cytophagia</taxon>
        <taxon>Cytophagales</taxon>
        <taxon>Cyclobacteriaceae</taxon>
        <taxon>Cyclobacterium</taxon>
    </lineage>
</organism>
<dbReference type="SMART" id="SM00606">
    <property type="entry name" value="CBD_IV"/>
    <property type="match status" value="2"/>
</dbReference>
<evidence type="ECO:0000256" key="2">
    <source>
        <dbReference type="SAM" id="MobiDB-lite"/>
    </source>
</evidence>
<dbReference type="Proteomes" id="UP000199403">
    <property type="component" value="Unassembled WGS sequence"/>
</dbReference>
<dbReference type="GO" id="GO:0030246">
    <property type="term" value="F:carbohydrate binding"/>
    <property type="evidence" value="ECO:0007669"/>
    <property type="project" value="InterPro"/>
</dbReference>
<accession>A0A1H6ZNB5</accession>
<feature type="non-terminal residue" evidence="4">
    <location>
        <position position="443"/>
    </location>
</feature>
<dbReference type="InterPro" id="IPR005084">
    <property type="entry name" value="CBM6"/>
</dbReference>
<dbReference type="Gene3D" id="2.60.40.1080">
    <property type="match status" value="1"/>
</dbReference>
<evidence type="ECO:0000313" key="5">
    <source>
        <dbReference type="Proteomes" id="UP000199403"/>
    </source>
</evidence>
<dbReference type="CDD" id="cd04084">
    <property type="entry name" value="CBM6_xylanase-like"/>
    <property type="match status" value="2"/>
</dbReference>
<dbReference type="STRING" id="1416801.SAMN05192553_10522"/>
<feature type="domain" description="CBM6" evidence="3">
    <location>
        <begin position="325"/>
        <end position="443"/>
    </location>
</feature>
<dbReference type="EMBL" id="FNZH01000005">
    <property type="protein sequence ID" value="SEJ54909.1"/>
    <property type="molecule type" value="Genomic_DNA"/>
</dbReference>
<protein>
    <submittedName>
        <fullName evidence="4">Ig-like domain (Group 2)</fullName>
    </submittedName>
</protein>
<dbReference type="Pfam" id="PF02368">
    <property type="entry name" value="Big_2"/>
    <property type="match status" value="1"/>
</dbReference>
<sequence length="443" mass="47007">MRKVFLLHLNILFVVLVGTSQGKSTDPFKCDTNNPGQIGMRIPSTDDFGSSFIRSSAKAHFSHSPETNPDAHWPEHFKPKKEPFEPLIREKSTSVDPYAGIQAEDFSSQNGIQPSNAGAAVGYINDGDYIRFDHVAFGRGPLAGQIIASSNTAGGTIEFRTGSPEGTLIATAEVTPTGGWRTFAPFAIRVVDPESYSDGSAYLADQTLFLVFKGASGYLLDVDSFTFEPSEVIVEELSFINCPSEPLQVGDTIDLDVLISPANTSNQFVAFASNDGISVDYITGEFTATAPGEVTVTATSFSDGSVFAVCTIIVQEKSTSVDPYAGIQAEDFSSQNGIQPSNAGAAVGYINDGDYIRFDHVAFGRGPLAGQIIASSNTAGGTVEFRTGSPEGTLIATAEVRPTGGWRTFAPFAIRVVDPESYADGSVFLGDQTLFLVFKGASG</sequence>
<dbReference type="SUPFAM" id="SSF49785">
    <property type="entry name" value="Galactose-binding domain-like"/>
    <property type="match status" value="2"/>
</dbReference>
<dbReference type="AlphaFoldDB" id="A0A1H6ZNB5"/>
<dbReference type="PROSITE" id="PS51175">
    <property type="entry name" value="CBM6"/>
    <property type="match status" value="2"/>
</dbReference>
<reference evidence="5" key="1">
    <citation type="submission" date="2016-10" db="EMBL/GenBank/DDBJ databases">
        <authorList>
            <person name="Varghese N."/>
            <person name="Submissions S."/>
        </authorList>
    </citation>
    <scope>NUCLEOTIDE SEQUENCE [LARGE SCALE GENOMIC DNA]</scope>
    <source>
        <strain evidence="5">IBRC-M 10761</strain>
    </source>
</reference>
<evidence type="ECO:0000256" key="1">
    <source>
        <dbReference type="ARBA" id="ARBA00022729"/>
    </source>
</evidence>
<evidence type="ECO:0000259" key="3">
    <source>
        <dbReference type="PROSITE" id="PS51175"/>
    </source>
</evidence>
<dbReference type="InterPro" id="IPR008964">
    <property type="entry name" value="Invasin/intimin_cell_adhesion"/>
</dbReference>
<feature type="domain" description="CBM6" evidence="3">
    <location>
        <begin position="99"/>
        <end position="228"/>
    </location>
</feature>
<proteinExistence type="predicted"/>
<dbReference type="Gene3D" id="2.60.120.260">
    <property type="entry name" value="Galactose-binding domain-like"/>
    <property type="match status" value="2"/>
</dbReference>
<keyword evidence="1" id="KW-0732">Signal</keyword>
<keyword evidence="5" id="KW-1185">Reference proteome</keyword>
<dbReference type="SUPFAM" id="SSF49373">
    <property type="entry name" value="Invasin/intimin cell-adhesion fragments"/>
    <property type="match status" value="1"/>
</dbReference>
<feature type="region of interest" description="Disordered" evidence="2">
    <location>
        <begin position="59"/>
        <end position="79"/>
    </location>
</feature>
<dbReference type="InterPro" id="IPR008979">
    <property type="entry name" value="Galactose-bd-like_sf"/>
</dbReference>
<gene>
    <name evidence="4" type="ORF">SAMN05192553_10522</name>
</gene>
<dbReference type="InterPro" id="IPR006584">
    <property type="entry name" value="Cellulose-bd_IV"/>
</dbReference>
<evidence type="ECO:0000313" key="4">
    <source>
        <dbReference type="EMBL" id="SEJ54909.1"/>
    </source>
</evidence>
<dbReference type="Pfam" id="PF03422">
    <property type="entry name" value="CBM_6"/>
    <property type="match status" value="2"/>
</dbReference>
<dbReference type="InterPro" id="IPR003343">
    <property type="entry name" value="Big_2"/>
</dbReference>
<name>A0A1H6ZNB5_9BACT</name>